<evidence type="ECO:0000313" key="3">
    <source>
        <dbReference type="Proteomes" id="UP000672039"/>
    </source>
</evidence>
<name>A0ABX7WRT2_9GAMM</name>
<evidence type="ECO:0000256" key="1">
    <source>
        <dbReference type="ARBA" id="ARBA00008007"/>
    </source>
</evidence>
<dbReference type="SUPFAM" id="SSF53271">
    <property type="entry name" value="PRTase-like"/>
    <property type="match status" value="1"/>
</dbReference>
<proteinExistence type="inferred from homology"/>
<evidence type="ECO:0000313" key="2">
    <source>
        <dbReference type="EMBL" id="QTR46265.1"/>
    </source>
</evidence>
<protein>
    <submittedName>
        <fullName evidence="2">ComF family protein</fullName>
    </submittedName>
</protein>
<dbReference type="Proteomes" id="UP000672039">
    <property type="component" value="Chromosome"/>
</dbReference>
<organism evidence="2 3">
    <name type="scientific">Thiothrix litoralis</name>
    <dbReference type="NCBI Taxonomy" id="2891210"/>
    <lineage>
        <taxon>Bacteria</taxon>
        <taxon>Pseudomonadati</taxon>
        <taxon>Pseudomonadota</taxon>
        <taxon>Gammaproteobacteria</taxon>
        <taxon>Thiotrichales</taxon>
        <taxon>Thiotrichaceae</taxon>
        <taxon>Thiothrix</taxon>
    </lineage>
</organism>
<dbReference type="InterPro" id="IPR000836">
    <property type="entry name" value="PRTase_dom"/>
</dbReference>
<dbReference type="Gene3D" id="3.40.50.2020">
    <property type="match status" value="1"/>
</dbReference>
<gene>
    <name evidence="2" type="ORF">J9253_20215</name>
</gene>
<dbReference type="RefSeq" id="WP_210222605.1">
    <property type="nucleotide sequence ID" value="NZ_CP072801.1"/>
</dbReference>
<dbReference type="InterPro" id="IPR051910">
    <property type="entry name" value="ComF/GntX_DNA_util-trans"/>
</dbReference>
<dbReference type="PANTHER" id="PTHR47505">
    <property type="entry name" value="DNA UTILIZATION PROTEIN YHGH"/>
    <property type="match status" value="1"/>
</dbReference>
<dbReference type="InterPro" id="IPR029057">
    <property type="entry name" value="PRTase-like"/>
</dbReference>
<sequence length="233" mass="25343">MKAAAVWQALQQTLTPNCAFCGLPRIVGYPLCTHCHEDLPWLPPEQNLPLPGGCPASVSAFAYQPPISSLLLSIKFGKNLRELATLGELTATGILPQLAKVPDAILPVPLHNARLHKRGFNQALELARPLAKQLGIPLLTRTITRSKATLPQTELDSSQRQHNLQQAFQFHTAAPYRHIAIFDDVITTGATARELAALLLANGIEQVEIWSCARTILRSKAEADTTPSFAHTG</sequence>
<comment type="similarity">
    <text evidence="1">Belongs to the ComF/GntX family.</text>
</comment>
<accession>A0ABX7WRT2</accession>
<keyword evidence="3" id="KW-1185">Reference proteome</keyword>
<dbReference type="EMBL" id="CP072801">
    <property type="protein sequence ID" value="QTR46265.1"/>
    <property type="molecule type" value="Genomic_DNA"/>
</dbReference>
<dbReference type="CDD" id="cd06223">
    <property type="entry name" value="PRTases_typeI"/>
    <property type="match status" value="1"/>
</dbReference>
<reference evidence="2 3" key="1">
    <citation type="submission" date="2021-04" db="EMBL/GenBank/DDBJ databases">
        <title>Genomics, taxonomy and metabolism of representatives of sulfur bacteria of the genus Thiothrix: Thiothrix fructosivorans QT, Thiothrix unzii A1T and three new species, Thiothrix subterranea sp. nov., Thiothrix litoralis sp. nov. and 'Candidatus Thiothrix anitrata' sp. nov.</title>
        <authorList>
            <person name="Ravin N.V."/>
            <person name="Smolyakov D."/>
            <person name="Rudenko T.S."/>
            <person name="Mardanov A.V."/>
            <person name="Beletsky A.V."/>
            <person name="Markov N.D."/>
            <person name="Fomenkov A.I."/>
            <person name="Roberts R.J."/>
            <person name="Karnachuk O.V."/>
            <person name="Novikov A."/>
            <person name="Grabovich M.Y."/>
        </authorList>
    </citation>
    <scope>NUCLEOTIDE SEQUENCE [LARGE SCALE GENOMIC DNA]</scope>
    <source>
        <strain evidence="2 3">AS</strain>
    </source>
</reference>
<dbReference type="PANTHER" id="PTHR47505:SF1">
    <property type="entry name" value="DNA UTILIZATION PROTEIN YHGH"/>
    <property type="match status" value="1"/>
</dbReference>